<evidence type="ECO:0000259" key="1">
    <source>
        <dbReference type="Pfam" id="PF04230"/>
    </source>
</evidence>
<reference evidence="2" key="1">
    <citation type="submission" date="2014-04" db="EMBL/GenBank/DDBJ databases">
        <authorList>
            <person name="Harrison E."/>
        </authorList>
    </citation>
    <scope>NUCLEOTIDE SEQUENCE</scope>
    <source>
        <strain evidence="2">A1517</strain>
    </source>
</reference>
<proteinExistence type="predicted"/>
<reference evidence="2" key="2">
    <citation type="journal article" date="2015" name="Sci. Rep.">
        <title>Genetic analysis of capsular polysaccharide synthesis gene clusters in 79 capsular types of Klebsiella spp.</title>
        <authorList>
            <person name="Pan Y.J."/>
            <person name="Lin T.L."/>
            <person name="Chen C.T."/>
            <person name="Chen Y.Y."/>
            <person name="Hsieh P.F."/>
            <person name="Hsu C.R."/>
            <person name="Wu M.C."/>
            <person name="Wang J.T."/>
        </authorList>
    </citation>
    <scope>NUCLEOTIDE SEQUENCE</scope>
    <source>
        <strain evidence="2">A1517</strain>
    </source>
</reference>
<sequence length="387" mass="44465">MNDKVILYGAYDRYNYGDNLMPILLERFLKINFPDKTRTIDFIYASIDSSDLSKYKCYSSIAMKDLLYTQHNSSIIVVGGEVLGADVGTLYTHVQQSQFYTRILKKIRRFQPKLLSTIAKMFYPAVWDYPYIPQKASFKNNVKVIYNTVGGVPVSSQTKYIAQAEYISARDRRTYEEVTKWASAELVPDSVLIASKIIDDQFMQDFVRKEIIDYCATNKFITVQACPYKVNFSAQDLAYQLDNVKSQSSIDVVLLPIGYASGHDDVIFLREVQKLAKTELKLEYELNIWEIMYFLSHSHSFYGTSLHGIITAMSFGVPHFCIDERIEKIKSFVQTWSVGPFTQPISIFDIKDSVSKMNDYDNSDLLKSVEYAQQIISESLKKISHIL</sequence>
<feature type="domain" description="Polysaccharide pyruvyl transferase" evidence="1">
    <location>
        <begin position="15"/>
        <end position="323"/>
    </location>
</feature>
<dbReference type="InterPro" id="IPR007345">
    <property type="entry name" value="Polysacch_pyruvyl_Trfase"/>
</dbReference>
<dbReference type="PANTHER" id="PTHR36836">
    <property type="entry name" value="COLANIC ACID BIOSYNTHESIS PROTEIN WCAK"/>
    <property type="match status" value="1"/>
</dbReference>
<keyword evidence="2" id="KW-0808">Transferase</keyword>
<gene>
    <name evidence="2" type="primary">wcuN</name>
</gene>
<dbReference type="AlphaFoldDB" id="A0A0P0YSZ7"/>
<dbReference type="PANTHER" id="PTHR36836:SF1">
    <property type="entry name" value="COLANIC ACID BIOSYNTHESIS PROTEIN WCAK"/>
    <property type="match status" value="1"/>
</dbReference>
<evidence type="ECO:0000313" key="2">
    <source>
        <dbReference type="EMBL" id="BAT24472.1"/>
    </source>
</evidence>
<organism evidence="2">
    <name type="scientific">Klebsiella sp. A1517</name>
    <dbReference type="NCBI Taxonomy" id="1497844"/>
    <lineage>
        <taxon>Bacteria</taxon>
        <taxon>Pseudomonadati</taxon>
        <taxon>Pseudomonadota</taxon>
        <taxon>Gammaproteobacteria</taxon>
        <taxon>Enterobacterales</taxon>
        <taxon>Enterobacteriaceae</taxon>
        <taxon>Klebsiella/Raoultella group</taxon>
        <taxon>Klebsiella</taxon>
    </lineage>
</organism>
<accession>A0A0P0YSZ7</accession>
<dbReference type="GO" id="GO:0016740">
    <property type="term" value="F:transferase activity"/>
    <property type="evidence" value="ECO:0007669"/>
    <property type="project" value="UniProtKB-KW"/>
</dbReference>
<protein>
    <submittedName>
        <fullName evidence="2">Pyruvyl transferase</fullName>
    </submittedName>
</protein>
<dbReference type="EMBL" id="AB924614">
    <property type="protein sequence ID" value="BAT24472.1"/>
    <property type="molecule type" value="Genomic_DNA"/>
</dbReference>
<dbReference type="Pfam" id="PF04230">
    <property type="entry name" value="PS_pyruv_trans"/>
    <property type="match status" value="1"/>
</dbReference>
<name>A0A0P0YSZ7_9ENTR</name>